<name>A0A0E9PTT7_ANGAN</name>
<accession>A0A0E9PTT7</accession>
<reference evidence="1" key="1">
    <citation type="submission" date="2014-11" db="EMBL/GenBank/DDBJ databases">
        <authorList>
            <person name="Amaro Gonzalez C."/>
        </authorList>
    </citation>
    <scope>NUCLEOTIDE SEQUENCE</scope>
</reference>
<evidence type="ECO:0000313" key="1">
    <source>
        <dbReference type="EMBL" id="JAH07500.1"/>
    </source>
</evidence>
<organism evidence="1">
    <name type="scientific">Anguilla anguilla</name>
    <name type="common">European freshwater eel</name>
    <name type="synonym">Muraena anguilla</name>
    <dbReference type="NCBI Taxonomy" id="7936"/>
    <lineage>
        <taxon>Eukaryota</taxon>
        <taxon>Metazoa</taxon>
        <taxon>Chordata</taxon>
        <taxon>Craniata</taxon>
        <taxon>Vertebrata</taxon>
        <taxon>Euteleostomi</taxon>
        <taxon>Actinopterygii</taxon>
        <taxon>Neopterygii</taxon>
        <taxon>Teleostei</taxon>
        <taxon>Anguilliformes</taxon>
        <taxon>Anguillidae</taxon>
        <taxon>Anguilla</taxon>
    </lineage>
</organism>
<dbReference type="EMBL" id="GBXM01101077">
    <property type="protein sequence ID" value="JAH07500.1"/>
    <property type="molecule type" value="Transcribed_RNA"/>
</dbReference>
<reference evidence="1" key="2">
    <citation type="journal article" date="2015" name="Fish Shellfish Immunol.">
        <title>Early steps in the European eel (Anguilla anguilla)-Vibrio vulnificus interaction in the gills: Role of the RtxA13 toxin.</title>
        <authorList>
            <person name="Callol A."/>
            <person name="Pajuelo D."/>
            <person name="Ebbesson L."/>
            <person name="Teles M."/>
            <person name="MacKenzie S."/>
            <person name="Amaro C."/>
        </authorList>
    </citation>
    <scope>NUCLEOTIDE SEQUENCE</scope>
</reference>
<protein>
    <submittedName>
        <fullName evidence="1">Uncharacterized protein</fullName>
    </submittedName>
</protein>
<sequence>MSQVPKKNFPKGCSCVYMLKNSLGAFNLLEGAFNGLECPQRCCNSIDFRVRQGPQTQRMNKIWNAPTLTTHNSRCHFHTFFDTF</sequence>
<dbReference type="AlphaFoldDB" id="A0A0E9PTT7"/>
<proteinExistence type="predicted"/>